<dbReference type="EMBL" id="JAMYWD010000004">
    <property type="protein sequence ID" value="KAJ4974745.1"/>
    <property type="molecule type" value="Genomic_DNA"/>
</dbReference>
<accession>A0A9Q0QWX4</accession>
<dbReference type="CDD" id="cd13222">
    <property type="entry name" value="PH-GRAM_GEM"/>
    <property type="match status" value="1"/>
</dbReference>
<dbReference type="InterPro" id="IPR004182">
    <property type="entry name" value="GRAM"/>
</dbReference>
<evidence type="ECO:0000256" key="2">
    <source>
        <dbReference type="SAM" id="MobiDB-lite"/>
    </source>
</evidence>
<proteinExistence type="inferred from homology"/>
<dbReference type="Proteomes" id="UP001141806">
    <property type="component" value="Unassembled WGS sequence"/>
</dbReference>
<evidence type="ECO:0000259" key="3">
    <source>
        <dbReference type="SMART" id="SM00568"/>
    </source>
</evidence>
<name>A0A9Q0QWX4_9MAGN</name>
<feature type="compositionally biased region" description="Basic and acidic residues" evidence="2">
    <location>
        <begin position="1"/>
        <end position="15"/>
    </location>
</feature>
<keyword evidence="5" id="KW-1185">Reference proteome</keyword>
<feature type="region of interest" description="Disordered" evidence="2">
    <location>
        <begin position="1"/>
        <end position="48"/>
    </location>
</feature>
<dbReference type="SMART" id="SM00568">
    <property type="entry name" value="GRAM"/>
    <property type="match status" value="1"/>
</dbReference>
<reference evidence="4" key="1">
    <citation type="journal article" date="2023" name="Plant J.">
        <title>The genome of the king protea, Protea cynaroides.</title>
        <authorList>
            <person name="Chang J."/>
            <person name="Duong T.A."/>
            <person name="Schoeman C."/>
            <person name="Ma X."/>
            <person name="Roodt D."/>
            <person name="Barker N."/>
            <person name="Li Z."/>
            <person name="Van de Peer Y."/>
            <person name="Mizrachi E."/>
        </authorList>
    </citation>
    <scope>NUCLEOTIDE SEQUENCE</scope>
    <source>
        <tissue evidence="4">Young leaves</tissue>
    </source>
</reference>
<comment type="similarity">
    <text evidence="1">Belongs to the GEM family.</text>
</comment>
<gene>
    <name evidence="4" type="ORF">NE237_007919</name>
</gene>
<evidence type="ECO:0000313" key="5">
    <source>
        <dbReference type="Proteomes" id="UP001141806"/>
    </source>
</evidence>
<sequence length="319" mass="35591">MEPYRQNKENKKMEEGIFGGASGGGSSMPQPSNPYIQTSSVPGSSGNGPMLRKACSRLGRKFEDCARKAEGLTENCWHHLKTSPSLTDAAMARLAQGTKVFAEGGHEKVFQQTFQTSPEEKLLKSFACYLSTSSGPVIGMLYVSTLRVAFCSDNPLRSYPAPGQQELLYYKVSVQLHQLVAVNPSSNRLNPNEKYIELVTSDGHEFWFMGFVSYDKALKILTEVLQYHGAFSHGNLQSEHMSRWHRCRGGIDVEVAFMESERLAFEPLHVVDVLEEEVVVEVAKLWAAQESIKDSGPSGSLSKEKWKKRSLPVEMCEMR</sequence>
<dbReference type="InterPro" id="IPR011993">
    <property type="entry name" value="PH-like_dom_sf"/>
</dbReference>
<protein>
    <recommendedName>
        <fullName evidence="3">GRAM domain-containing protein</fullName>
    </recommendedName>
</protein>
<dbReference type="AlphaFoldDB" id="A0A9Q0QWX4"/>
<evidence type="ECO:0000313" key="4">
    <source>
        <dbReference type="EMBL" id="KAJ4974745.1"/>
    </source>
</evidence>
<feature type="compositionally biased region" description="Polar residues" evidence="2">
    <location>
        <begin position="28"/>
        <end position="44"/>
    </location>
</feature>
<dbReference type="InterPro" id="IPR037848">
    <property type="entry name" value="GEM-like"/>
</dbReference>
<dbReference type="OrthoDB" id="732558at2759"/>
<organism evidence="4 5">
    <name type="scientific">Protea cynaroides</name>
    <dbReference type="NCBI Taxonomy" id="273540"/>
    <lineage>
        <taxon>Eukaryota</taxon>
        <taxon>Viridiplantae</taxon>
        <taxon>Streptophyta</taxon>
        <taxon>Embryophyta</taxon>
        <taxon>Tracheophyta</taxon>
        <taxon>Spermatophyta</taxon>
        <taxon>Magnoliopsida</taxon>
        <taxon>Proteales</taxon>
        <taxon>Proteaceae</taxon>
        <taxon>Protea</taxon>
    </lineage>
</organism>
<evidence type="ECO:0000256" key="1">
    <source>
        <dbReference type="ARBA" id="ARBA00009414"/>
    </source>
</evidence>
<dbReference type="PANTHER" id="PTHR31969">
    <property type="entry name" value="GEM-LIKE PROTEIN 2"/>
    <property type="match status" value="1"/>
</dbReference>
<comment type="caution">
    <text evidence="4">The sequence shown here is derived from an EMBL/GenBank/DDBJ whole genome shotgun (WGS) entry which is preliminary data.</text>
</comment>
<feature type="compositionally biased region" description="Gly residues" evidence="2">
    <location>
        <begin position="17"/>
        <end position="26"/>
    </location>
</feature>
<dbReference type="Gene3D" id="2.30.29.30">
    <property type="entry name" value="Pleckstrin-homology domain (PH domain)/Phosphotyrosine-binding domain (PTB)"/>
    <property type="match status" value="1"/>
</dbReference>
<dbReference type="Pfam" id="PF02893">
    <property type="entry name" value="GRAM"/>
    <property type="match status" value="1"/>
</dbReference>
<feature type="domain" description="GRAM" evidence="3">
    <location>
        <begin position="108"/>
        <end position="186"/>
    </location>
</feature>